<organism evidence="2 3">
    <name type="scientific">Paramecium bursaria Chlorella virus NY2A</name>
    <name type="common">PBCV-NY2A</name>
    <dbReference type="NCBI Taxonomy" id="46021"/>
    <lineage>
        <taxon>Viruses</taxon>
        <taxon>Varidnaviria</taxon>
        <taxon>Bamfordvirae</taxon>
        <taxon>Nucleocytoviricota</taxon>
        <taxon>Megaviricetes</taxon>
        <taxon>Algavirales</taxon>
        <taxon>Phycodnaviridae</taxon>
        <taxon>Chlorovirus</taxon>
        <taxon>Chlorovirus americanus</taxon>
    </lineage>
</organism>
<dbReference type="Proteomes" id="UP000202419">
    <property type="component" value="Segment"/>
</dbReference>
<evidence type="ECO:0000313" key="3">
    <source>
        <dbReference type="Proteomes" id="UP000202419"/>
    </source>
</evidence>
<accession>A7IX73</accession>
<sequence>MDASTQIFKESVKEYVDIHNQLQEASRSLKEVRKKKDELGQVILDFMDKNEYEVCASGNTKLIKRESKRQSGLKEEIILEAIKEMVGDVNARKIMETISSKREVTVKPVLSCRVQKSNKKT</sequence>
<evidence type="ECO:0000313" key="2">
    <source>
        <dbReference type="EMBL" id="ABT14947.1"/>
    </source>
</evidence>
<dbReference type="EMBL" id="DQ491002">
    <property type="protein sequence ID" value="ABT14947.1"/>
    <property type="molecule type" value="Genomic_DNA"/>
</dbReference>
<keyword evidence="3" id="KW-1185">Reference proteome</keyword>
<dbReference type="RefSeq" id="YP_001497744.1">
    <property type="nucleotide sequence ID" value="NC_009898.1"/>
</dbReference>
<keyword evidence="1" id="KW-0175">Coiled coil</keyword>
<reference evidence="2 3" key="1">
    <citation type="journal article" date="2007" name="Virology">
        <title>Sequence and annotation of the 369-kb NY-2A and the 345-kb AR158 viruses that infect Chlorella NC64A.</title>
        <authorList>
            <person name="Fitzgerald L.A."/>
            <person name="Graves M.V."/>
            <person name="Li X."/>
            <person name="Feldblyum T."/>
            <person name="Nierman W.C."/>
            <person name="Van Etten J.L."/>
        </authorList>
    </citation>
    <scope>NUCLEOTIDE SEQUENCE [LARGE SCALE GENOMIC DNA]</scope>
    <source>
        <strain evidence="2 3">NY-2A</strain>
    </source>
</reference>
<dbReference type="KEGG" id="vg:5659293"/>
<dbReference type="OrthoDB" id="20256at10239"/>
<protein>
    <submittedName>
        <fullName evidence="2">Uncharacterized protein B548R</fullName>
    </submittedName>
</protein>
<dbReference type="GeneID" id="5659293"/>
<name>A7IX73_PBCVN</name>
<dbReference type="Pfam" id="PF19064">
    <property type="entry name" value="DUF5760"/>
    <property type="match status" value="1"/>
</dbReference>
<gene>
    <name evidence="2" type="primary">B548R</name>
    <name evidence="2" type="ORF">NY2A_B548R</name>
</gene>
<evidence type="ECO:0000256" key="1">
    <source>
        <dbReference type="SAM" id="Coils"/>
    </source>
</evidence>
<feature type="coiled-coil region" evidence="1">
    <location>
        <begin position="15"/>
        <end position="42"/>
    </location>
</feature>
<proteinExistence type="predicted"/>
<dbReference type="InterPro" id="IPR043918">
    <property type="entry name" value="DUF5760"/>
</dbReference>
<organismHost>
    <name type="scientific">Chlorella</name>
    <dbReference type="NCBI Taxonomy" id="3071"/>
</organismHost>